<organism evidence="2 3">
    <name type="scientific">Paenalkalicoccus suaedae</name>
    <dbReference type="NCBI Taxonomy" id="2592382"/>
    <lineage>
        <taxon>Bacteria</taxon>
        <taxon>Bacillati</taxon>
        <taxon>Bacillota</taxon>
        <taxon>Bacilli</taxon>
        <taxon>Bacillales</taxon>
        <taxon>Bacillaceae</taxon>
        <taxon>Paenalkalicoccus</taxon>
    </lineage>
</organism>
<gene>
    <name evidence="2" type="ORF">FLK61_24235</name>
</gene>
<dbReference type="EMBL" id="CP041372">
    <property type="protein sequence ID" value="QKS69894.1"/>
    <property type="molecule type" value="Genomic_DNA"/>
</dbReference>
<dbReference type="Proteomes" id="UP000318138">
    <property type="component" value="Chromosome"/>
</dbReference>
<dbReference type="RefSeq" id="WP_176007938.1">
    <property type="nucleotide sequence ID" value="NZ_CP041372.2"/>
</dbReference>
<protein>
    <submittedName>
        <fullName evidence="2">Group-specific protein</fullName>
    </submittedName>
</protein>
<dbReference type="AlphaFoldDB" id="A0A859FBH8"/>
<keyword evidence="1" id="KW-0812">Transmembrane</keyword>
<keyword evidence="1" id="KW-1133">Transmembrane helix</keyword>
<feature type="transmembrane region" description="Helical" evidence="1">
    <location>
        <begin position="84"/>
        <end position="105"/>
    </location>
</feature>
<accession>A0A859FBH8</accession>
<evidence type="ECO:0000313" key="2">
    <source>
        <dbReference type="EMBL" id="QKS69894.1"/>
    </source>
</evidence>
<keyword evidence="3" id="KW-1185">Reference proteome</keyword>
<proteinExistence type="predicted"/>
<feature type="transmembrane region" description="Helical" evidence="1">
    <location>
        <begin position="57"/>
        <end position="78"/>
    </location>
</feature>
<feature type="transmembrane region" description="Helical" evidence="1">
    <location>
        <begin position="6"/>
        <end position="26"/>
    </location>
</feature>
<name>A0A859FBH8_9BACI</name>
<sequence length="131" mass="14995">MGIGFIISLIVTFIWITVILSIAIPFQRAHKVKVNGKTDYKKATIYLRWNRLDTLNVILAIYLILCVQTLNMLLSFGVTIENPFVQFFTNQSQAWVIVLLAYLFFRITNTLKTIRAHWGESLDADGREGDA</sequence>
<evidence type="ECO:0000256" key="1">
    <source>
        <dbReference type="SAM" id="Phobius"/>
    </source>
</evidence>
<keyword evidence="1" id="KW-0472">Membrane</keyword>
<evidence type="ECO:0000313" key="3">
    <source>
        <dbReference type="Proteomes" id="UP000318138"/>
    </source>
</evidence>
<dbReference type="KEGG" id="psua:FLK61_24235"/>
<reference evidence="3" key="1">
    <citation type="submission" date="2019-07" db="EMBL/GenBank/DDBJ databases">
        <title>Bacillus alkalisoli sp. nov. isolated from saline soil.</title>
        <authorList>
            <person name="Sun J.-Q."/>
            <person name="Xu L."/>
        </authorList>
    </citation>
    <scope>NUCLEOTIDE SEQUENCE [LARGE SCALE GENOMIC DNA]</scope>
    <source>
        <strain evidence="3">M4U3P1</strain>
    </source>
</reference>